<dbReference type="AlphaFoldDB" id="A0AAN7DDI5"/>
<feature type="domain" description="Succinylglutamate desuccinylase/Aspartoacylase catalytic" evidence="6">
    <location>
        <begin position="434"/>
        <end position="589"/>
    </location>
</feature>
<dbReference type="GeneID" id="89945844"/>
<reference evidence="7 8" key="1">
    <citation type="submission" date="2022-11" db="EMBL/GenBank/DDBJ databases">
        <title>Mucor velutinosus strain NIH1002 WGS.</title>
        <authorList>
            <person name="Subramanian P."/>
            <person name="Mullikin J.C."/>
            <person name="Segre J.A."/>
            <person name="Zelazny A.M."/>
        </authorList>
    </citation>
    <scope>NUCLEOTIDE SEQUENCE [LARGE SCALE GENOMIC DNA]</scope>
    <source>
        <strain evidence="7 8">NIH1002</strain>
    </source>
</reference>
<sequence>MSATSKENQESDKEGPLLQSESPDPTLIQAVVLKPESDYHTQQWKNGLGTTDEIAIYPPDKNFIKDEFFWRFSTNTMHANCSYSLFPGYECTTVILPTDDDKKSNACFSLLHQGGETLTKIQPLFPYSWQGEWATTCKLSNSPVSCLQFMLRRELGKAQVRVEKIGSFETDLQGDVDSGKNMLFGAFALVYVVEGFISVILDENHELNQKFELKKGETLFVERDEDASPTSILLNATNQAGQSAYVGVEATVVVIQIEEGKTFGGIMQGQPQPQGATATAPPEEETPPQRFNNNKGIVPSQRRPSHRRPSLLVPIEQEDNFIKAPSAQSPTLELENKVHVMDVSDQQPKRMRLERRDSLINMESFDPNAIYEPPAFALIHKDTDMPPPVTRDKLEVDEFPLNTISTAWIKMMTQGLSEWLKLPIIVCRGTEDGVISQIDVNKLKGTVVAVPCVNVWGFLKFKREFADGRDLNRQFPGKNDGYASQVFCDHLMNKIISQFNYMVDLHTASFGRINSYYVRADMNDPLGAKMAKLQQPQILLHNSGQDGTLRSAAAARGIKAITVEIGNPQTFQDRYIQWSFMGVMRILDHFDMYDLKNINMTEINTLANEENLNGPPHTVLCSRGFWLYTKTGGLLEVYPSVNKLVQKGEIIARIKNMFGNVIDEYFSPCTGVVIGRSSNPVAMAGDRIVHMGVVKRKGEALAKAAKENY</sequence>
<feature type="region of interest" description="Disordered" evidence="5">
    <location>
        <begin position="264"/>
        <end position="308"/>
    </location>
</feature>
<dbReference type="Gene3D" id="2.60.120.10">
    <property type="entry name" value="Jelly Rolls"/>
    <property type="match status" value="1"/>
</dbReference>
<dbReference type="Pfam" id="PF24827">
    <property type="entry name" value="AstE_AspA_cat"/>
    <property type="match status" value="1"/>
</dbReference>
<dbReference type="Pfam" id="PF05962">
    <property type="entry name" value="HutD"/>
    <property type="match status" value="1"/>
</dbReference>
<dbReference type="InterPro" id="IPR010282">
    <property type="entry name" value="Uncharacterised_HutD/Ves"/>
</dbReference>
<proteinExistence type="predicted"/>
<evidence type="ECO:0000313" key="8">
    <source>
        <dbReference type="Proteomes" id="UP001304243"/>
    </source>
</evidence>
<evidence type="ECO:0000256" key="4">
    <source>
        <dbReference type="ARBA" id="ARBA00022833"/>
    </source>
</evidence>
<dbReference type="SUPFAM" id="SSF53187">
    <property type="entry name" value="Zn-dependent exopeptidases"/>
    <property type="match status" value="1"/>
</dbReference>
<evidence type="ECO:0000313" key="7">
    <source>
        <dbReference type="EMBL" id="KAK4514544.1"/>
    </source>
</evidence>
<dbReference type="InterPro" id="IPR011051">
    <property type="entry name" value="RmlC_Cupin_sf"/>
</dbReference>
<dbReference type="RefSeq" id="XP_064681210.1">
    <property type="nucleotide sequence ID" value="XM_064821524.1"/>
</dbReference>
<dbReference type="EMBL" id="JASEJX010000015">
    <property type="protein sequence ID" value="KAK4514544.1"/>
    <property type="molecule type" value="Genomic_DNA"/>
</dbReference>
<protein>
    <recommendedName>
        <fullName evidence="6">Succinylglutamate desuccinylase/Aspartoacylase catalytic domain-containing protein</fullName>
    </recommendedName>
</protein>
<name>A0AAN7DDI5_9FUNG</name>
<dbReference type="GO" id="GO:0046872">
    <property type="term" value="F:metal ion binding"/>
    <property type="evidence" value="ECO:0007669"/>
    <property type="project" value="UniProtKB-KW"/>
</dbReference>
<dbReference type="InterPro" id="IPR014710">
    <property type="entry name" value="RmlC-like_jellyroll"/>
</dbReference>
<keyword evidence="4" id="KW-0862">Zinc</keyword>
<organism evidence="7 8">
    <name type="scientific">Mucor velutinosus</name>
    <dbReference type="NCBI Taxonomy" id="708070"/>
    <lineage>
        <taxon>Eukaryota</taxon>
        <taxon>Fungi</taxon>
        <taxon>Fungi incertae sedis</taxon>
        <taxon>Mucoromycota</taxon>
        <taxon>Mucoromycotina</taxon>
        <taxon>Mucoromycetes</taxon>
        <taxon>Mucorales</taxon>
        <taxon>Mucorineae</taxon>
        <taxon>Mucoraceae</taxon>
        <taxon>Mucor</taxon>
    </lineage>
</organism>
<dbReference type="InterPro" id="IPR055438">
    <property type="entry name" value="AstE_AspA_cat"/>
</dbReference>
<evidence type="ECO:0000256" key="1">
    <source>
        <dbReference type="ARBA" id="ARBA00001947"/>
    </source>
</evidence>
<dbReference type="PANTHER" id="PTHR37326:SF1">
    <property type="entry name" value="BLL3975 PROTEIN"/>
    <property type="match status" value="1"/>
</dbReference>
<gene>
    <name evidence="7" type="ORF">ATC70_002142</name>
</gene>
<comment type="caution">
    <text evidence="7">The sequence shown here is derived from an EMBL/GenBank/DDBJ whole genome shotgun (WGS) entry which is preliminary data.</text>
</comment>
<accession>A0AAN7DDI5</accession>
<evidence type="ECO:0000256" key="5">
    <source>
        <dbReference type="SAM" id="MobiDB-lite"/>
    </source>
</evidence>
<evidence type="ECO:0000256" key="2">
    <source>
        <dbReference type="ARBA" id="ARBA00022723"/>
    </source>
</evidence>
<dbReference type="CDD" id="cd06251">
    <property type="entry name" value="M14_ASTE_ASPA-like"/>
    <property type="match status" value="1"/>
</dbReference>
<feature type="region of interest" description="Disordered" evidence="5">
    <location>
        <begin position="1"/>
        <end position="25"/>
    </location>
</feature>
<dbReference type="Gene3D" id="3.40.630.10">
    <property type="entry name" value="Zn peptidases"/>
    <property type="match status" value="1"/>
</dbReference>
<dbReference type="Proteomes" id="UP001304243">
    <property type="component" value="Unassembled WGS sequence"/>
</dbReference>
<keyword evidence="3" id="KW-0378">Hydrolase</keyword>
<evidence type="ECO:0000256" key="3">
    <source>
        <dbReference type="ARBA" id="ARBA00022801"/>
    </source>
</evidence>
<keyword evidence="2" id="KW-0479">Metal-binding</keyword>
<evidence type="ECO:0000259" key="6">
    <source>
        <dbReference type="Pfam" id="PF24827"/>
    </source>
</evidence>
<dbReference type="SUPFAM" id="SSF51182">
    <property type="entry name" value="RmlC-like cupins"/>
    <property type="match status" value="1"/>
</dbReference>
<dbReference type="PANTHER" id="PTHR37326">
    <property type="entry name" value="BLL3975 PROTEIN"/>
    <property type="match status" value="1"/>
</dbReference>
<dbReference type="InterPro" id="IPR053138">
    <property type="entry name" value="N-alpha-Ac-DABA_deacetylase"/>
</dbReference>
<dbReference type="GO" id="GO:0016788">
    <property type="term" value="F:hydrolase activity, acting on ester bonds"/>
    <property type="evidence" value="ECO:0007669"/>
    <property type="project" value="InterPro"/>
</dbReference>
<comment type="cofactor">
    <cofactor evidence="1">
        <name>Zn(2+)</name>
        <dbReference type="ChEBI" id="CHEBI:29105"/>
    </cofactor>
</comment>
<keyword evidence="8" id="KW-1185">Reference proteome</keyword>
<feature type="compositionally biased region" description="Low complexity" evidence="5">
    <location>
        <begin position="268"/>
        <end position="281"/>
    </location>
</feature>